<feature type="transmembrane region" description="Helical" evidence="1">
    <location>
        <begin position="248"/>
        <end position="273"/>
    </location>
</feature>
<dbReference type="AlphaFoldDB" id="A0A180GY72"/>
<accession>A0A180GY72</accession>
<proteinExistence type="predicted"/>
<feature type="transmembrane region" description="Helical" evidence="1">
    <location>
        <begin position="167"/>
        <end position="188"/>
    </location>
</feature>
<keyword evidence="1" id="KW-1133">Transmembrane helix</keyword>
<evidence type="ECO:0000313" key="2">
    <source>
        <dbReference type="EMBL" id="OAV97775.1"/>
    </source>
</evidence>
<evidence type="ECO:0000256" key="1">
    <source>
        <dbReference type="SAM" id="Phobius"/>
    </source>
</evidence>
<reference evidence="2" key="1">
    <citation type="submission" date="2009-11" db="EMBL/GenBank/DDBJ databases">
        <authorList>
            <consortium name="The Broad Institute Genome Sequencing Platform"/>
            <person name="Ward D."/>
            <person name="Feldgarden M."/>
            <person name="Earl A."/>
            <person name="Young S.K."/>
            <person name="Zeng Q."/>
            <person name="Koehrsen M."/>
            <person name="Alvarado L."/>
            <person name="Berlin A."/>
            <person name="Bochicchio J."/>
            <person name="Borenstein D."/>
            <person name="Chapman S.B."/>
            <person name="Chen Z."/>
            <person name="Engels R."/>
            <person name="Freedman E."/>
            <person name="Gellesch M."/>
            <person name="Goldberg J."/>
            <person name="Griggs A."/>
            <person name="Gujja S."/>
            <person name="Heilman E."/>
            <person name="Heiman D."/>
            <person name="Hepburn T."/>
            <person name="Howarth C."/>
            <person name="Jen D."/>
            <person name="Larson L."/>
            <person name="Lewis B."/>
            <person name="Mehta T."/>
            <person name="Park D."/>
            <person name="Pearson M."/>
            <person name="Roberts A."/>
            <person name="Saif S."/>
            <person name="Shea T."/>
            <person name="Shenoy N."/>
            <person name="Sisk P."/>
            <person name="Stolte C."/>
            <person name="Sykes S."/>
            <person name="Thomson T."/>
            <person name="Walk T."/>
            <person name="White J."/>
            <person name="Yandava C."/>
            <person name="Izard J."/>
            <person name="Baranova O.V."/>
            <person name="Blanton J.M."/>
            <person name="Tanner A.C."/>
            <person name="Dewhirst F.E."/>
            <person name="Haas B."/>
            <person name="Nusbaum C."/>
            <person name="Birren B."/>
        </authorList>
    </citation>
    <scope>NUCLEOTIDE SEQUENCE [LARGE SCALE GENOMIC DNA]</scope>
    <source>
        <strain evidence="2">1-1 BBBD Race 1</strain>
    </source>
</reference>
<evidence type="ECO:0000313" key="3">
    <source>
        <dbReference type="EnsemblFungi" id="PTTG_25962-t43_1-p1"/>
    </source>
</evidence>
<dbReference type="VEuPathDB" id="FungiDB:PTTG_25962"/>
<gene>
    <name evidence="2" type="ORF">PTTG_25962</name>
</gene>
<reference evidence="2" key="2">
    <citation type="submission" date="2016-05" db="EMBL/GenBank/DDBJ databases">
        <title>Comparative analysis highlights variable genome content of wheat rusts and divergence of the mating loci.</title>
        <authorList>
            <person name="Cuomo C.A."/>
            <person name="Bakkeren G."/>
            <person name="Szabo L."/>
            <person name="Khalil H."/>
            <person name="Joly D."/>
            <person name="Goldberg J."/>
            <person name="Young S."/>
            <person name="Zeng Q."/>
            <person name="Fellers J."/>
        </authorList>
    </citation>
    <scope>NUCLEOTIDE SEQUENCE [LARGE SCALE GENOMIC DNA]</scope>
    <source>
        <strain evidence="2">1-1 BBBD Race 1</strain>
    </source>
</reference>
<organism evidence="2">
    <name type="scientific">Puccinia triticina (isolate 1-1 / race 1 (BBBD))</name>
    <name type="common">Brown leaf rust fungus</name>
    <dbReference type="NCBI Taxonomy" id="630390"/>
    <lineage>
        <taxon>Eukaryota</taxon>
        <taxon>Fungi</taxon>
        <taxon>Dikarya</taxon>
        <taxon>Basidiomycota</taxon>
        <taxon>Pucciniomycotina</taxon>
        <taxon>Pucciniomycetes</taxon>
        <taxon>Pucciniales</taxon>
        <taxon>Pucciniaceae</taxon>
        <taxon>Puccinia</taxon>
    </lineage>
</organism>
<keyword evidence="4" id="KW-1185">Reference proteome</keyword>
<dbReference type="EMBL" id="ADAS02000011">
    <property type="protein sequence ID" value="OAV97775.1"/>
    <property type="molecule type" value="Genomic_DNA"/>
</dbReference>
<feature type="transmembrane region" description="Helical" evidence="1">
    <location>
        <begin position="46"/>
        <end position="63"/>
    </location>
</feature>
<reference evidence="3" key="4">
    <citation type="submission" date="2025-05" db="UniProtKB">
        <authorList>
            <consortium name="EnsemblFungi"/>
        </authorList>
    </citation>
    <scope>IDENTIFICATION</scope>
    <source>
        <strain evidence="3">isolate 1-1 / race 1 (BBBD)</strain>
    </source>
</reference>
<feature type="transmembrane region" description="Helical" evidence="1">
    <location>
        <begin position="6"/>
        <end position="25"/>
    </location>
</feature>
<feature type="transmembrane region" description="Helical" evidence="1">
    <location>
        <begin position="209"/>
        <end position="236"/>
    </location>
</feature>
<name>A0A180GY72_PUCT1</name>
<keyword evidence="1" id="KW-0472">Membrane</keyword>
<evidence type="ECO:0000313" key="4">
    <source>
        <dbReference type="Proteomes" id="UP000005240"/>
    </source>
</evidence>
<feature type="transmembrane region" description="Helical" evidence="1">
    <location>
        <begin position="116"/>
        <end position="141"/>
    </location>
</feature>
<dbReference type="EnsemblFungi" id="PTTG_25962-t43_1">
    <property type="protein sequence ID" value="PTTG_25962-t43_1-p1"/>
    <property type="gene ID" value="PTTG_25962"/>
</dbReference>
<sequence>MSEQKFFYSSAYLLAAPIAALIIGITLDRAYASKFASPKFRWGNNAVTLLALAFIVIILRENYASLVPQSDDLPNTGILERPSAAQVSTPATVGCVQFLVQVYYIQHFLKAAGKKLWNVACLFICAINFLTSWGCTISILIKLSKPAEVVDLSETGLPTFQLARHVLAAWLATSLLAELVIVAGNLYSGRSAQNIDQDKPFCFLKNDHILTKIGVVALQTSALSALIILTASSIFLADVLSGGQPSPGMTGCFVFLQLMRIPVGYSSLVFSIVRERGLSMNAIRNSLIATPNGTLKDFSLEGYKKSDPSNQVTVHTVTSQVFEN</sequence>
<dbReference type="Proteomes" id="UP000005240">
    <property type="component" value="Unassembled WGS sequence"/>
</dbReference>
<keyword evidence="1" id="KW-0812">Transmembrane</keyword>
<reference evidence="3 4" key="3">
    <citation type="journal article" date="2017" name="G3 (Bethesda)">
        <title>Comparative analysis highlights variable genome content of wheat rusts and divergence of the mating loci.</title>
        <authorList>
            <person name="Cuomo C.A."/>
            <person name="Bakkeren G."/>
            <person name="Khalil H.B."/>
            <person name="Panwar V."/>
            <person name="Joly D."/>
            <person name="Linning R."/>
            <person name="Sakthikumar S."/>
            <person name="Song X."/>
            <person name="Adiconis X."/>
            <person name="Fan L."/>
            <person name="Goldberg J.M."/>
            <person name="Levin J.Z."/>
            <person name="Young S."/>
            <person name="Zeng Q."/>
            <person name="Anikster Y."/>
            <person name="Bruce M."/>
            <person name="Wang M."/>
            <person name="Yin C."/>
            <person name="McCallum B."/>
            <person name="Szabo L.J."/>
            <person name="Hulbert S."/>
            <person name="Chen X."/>
            <person name="Fellers J.P."/>
        </authorList>
    </citation>
    <scope>NUCLEOTIDE SEQUENCE</scope>
    <source>
        <strain evidence="4">Isolate 1-1 / race 1 (BBBD)</strain>
        <strain evidence="3">isolate 1-1 / race 1 (BBBD)</strain>
    </source>
</reference>
<dbReference type="OrthoDB" id="2497050at2759"/>
<protein>
    <submittedName>
        <fullName evidence="2 3">Uncharacterized protein</fullName>
    </submittedName>
</protein>